<feature type="signal peptide" evidence="6">
    <location>
        <begin position="1"/>
        <end position="20"/>
    </location>
</feature>
<evidence type="ECO:0000256" key="5">
    <source>
        <dbReference type="ARBA" id="ARBA00023237"/>
    </source>
</evidence>
<dbReference type="SUPFAM" id="SSF48452">
    <property type="entry name" value="TPR-like"/>
    <property type="match status" value="1"/>
</dbReference>
<keyword evidence="3 6" id="KW-0732">Signal</keyword>
<feature type="chain" id="PRO_5020577688" evidence="6">
    <location>
        <begin position="21"/>
        <end position="533"/>
    </location>
</feature>
<keyword evidence="5" id="KW-0998">Cell outer membrane</keyword>
<evidence type="ECO:0000259" key="8">
    <source>
        <dbReference type="Pfam" id="PF14322"/>
    </source>
</evidence>
<dbReference type="Pfam" id="PF14322">
    <property type="entry name" value="SusD-like_3"/>
    <property type="match status" value="1"/>
</dbReference>
<sequence length="533" mass="60292">MMKKLLLLSIVALTTLGACQKDFLDTKPTDQISESIVFTDLKNARAALNGIHRLLYSQGDQMDQNGEQSHMIIRDLLGEDLCMSAAGNGWWNDTYKWNAHRNARATNTTYAWKFYYRVIFNVNGIIEGLNKNLKAQETDPNFKEIMGQALTYRAWAYFNLVQLYAQRYDYPNVTNSQPGVVLRTTQTVTPQARATVEEVYAQINKDLDEAIILLADAKDPNQISDISLQASQAIKARVALTTGRWADAISNATAAIKGHSLFSKKDLQQDSGYPSVFSSYPGEGSEWIWGTQQASDQPTYFFSYFAFMSWNFSSTNIRTNPKSITRELYEAMPATDARKSMFSLTGMDIKARPEVNTSALVCSYMSRKFRAAANSDSRGDIAYIRVAEMYLIKAEAEARSNKFADAQQTLFDLVSTRDNAYVKSTSTDDALINEILLQRRIELWGEGFRFYDLKRLNSSLERNIDKVVDPAAPVNPTEDELKAYKKKHIYTDYAGHHSPTLCYTTSVNAGDVRWQWVIPQDEINSNPEVKQNN</sequence>
<accession>A0A4R2EPH9</accession>
<evidence type="ECO:0000256" key="6">
    <source>
        <dbReference type="SAM" id="SignalP"/>
    </source>
</evidence>
<comment type="similarity">
    <text evidence="2">Belongs to the SusD family.</text>
</comment>
<dbReference type="AlphaFoldDB" id="A0A4R2EPH9"/>
<dbReference type="GO" id="GO:0009279">
    <property type="term" value="C:cell outer membrane"/>
    <property type="evidence" value="ECO:0007669"/>
    <property type="project" value="UniProtKB-SubCell"/>
</dbReference>
<evidence type="ECO:0000256" key="4">
    <source>
        <dbReference type="ARBA" id="ARBA00023136"/>
    </source>
</evidence>
<name>A0A4R2EPH9_9BACT</name>
<dbReference type="InterPro" id="IPR012944">
    <property type="entry name" value="SusD_RagB_dom"/>
</dbReference>
<proteinExistence type="inferred from homology"/>
<evidence type="ECO:0000259" key="7">
    <source>
        <dbReference type="Pfam" id="PF07980"/>
    </source>
</evidence>
<evidence type="ECO:0000313" key="9">
    <source>
        <dbReference type="EMBL" id="TCN70247.1"/>
    </source>
</evidence>
<organism evidence="9 10">
    <name type="scientific">Acetobacteroides hydrogenigenes</name>
    <dbReference type="NCBI Taxonomy" id="979970"/>
    <lineage>
        <taxon>Bacteria</taxon>
        <taxon>Pseudomonadati</taxon>
        <taxon>Bacteroidota</taxon>
        <taxon>Bacteroidia</taxon>
        <taxon>Bacteroidales</taxon>
        <taxon>Rikenellaceae</taxon>
        <taxon>Acetobacteroides</taxon>
    </lineage>
</organism>
<dbReference type="Gene3D" id="1.25.40.390">
    <property type="match status" value="1"/>
</dbReference>
<dbReference type="Pfam" id="PF07980">
    <property type="entry name" value="SusD_RagB"/>
    <property type="match status" value="1"/>
</dbReference>
<comment type="subcellular location">
    <subcellularLocation>
        <location evidence="1">Cell outer membrane</location>
    </subcellularLocation>
</comment>
<feature type="domain" description="RagB/SusD" evidence="7">
    <location>
        <begin position="350"/>
        <end position="532"/>
    </location>
</feature>
<dbReference type="EMBL" id="SLWB01000004">
    <property type="protein sequence ID" value="TCN70247.1"/>
    <property type="molecule type" value="Genomic_DNA"/>
</dbReference>
<dbReference type="PROSITE" id="PS51257">
    <property type="entry name" value="PROKAR_LIPOPROTEIN"/>
    <property type="match status" value="1"/>
</dbReference>
<evidence type="ECO:0000256" key="1">
    <source>
        <dbReference type="ARBA" id="ARBA00004442"/>
    </source>
</evidence>
<dbReference type="InterPro" id="IPR011990">
    <property type="entry name" value="TPR-like_helical_dom_sf"/>
</dbReference>
<dbReference type="CDD" id="cd08977">
    <property type="entry name" value="SusD"/>
    <property type="match status" value="1"/>
</dbReference>
<keyword evidence="4" id="KW-0472">Membrane</keyword>
<comment type="caution">
    <text evidence="9">The sequence shown here is derived from an EMBL/GenBank/DDBJ whole genome shotgun (WGS) entry which is preliminary data.</text>
</comment>
<dbReference type="InterPro" id="IPR033985">
    <property type="entry name" value="SusD-like_N"/>
</dbReference>
<protein>
    <submittedName>
        <fullName evidence="9">SusD-like starch-binding protein associating with outer membrane</fullName>
    </submittedName>
</protein>
<dbReference type="Proteomes" id="UP000294830">
    <property type="component" value="Unassembled WGS sequence"/>
</dbReference>
<keyword evidence="10" id="KW-1185">Reference proteome</keyword>
<evidence type="ECO:0000313" key="10">
    <source>
        <dbReference type="Proteomes" id="UP000294830"/>
    </source>
</evidence>
<gene>
    <name evidence="9" type="ORF">CLV25_104206</name>
</gene>
<reference evidence="9 10" key="1">
    <citation type="submission" date="2019-03" db="EMBL/GenBank/DDBJ databases">
        <title>Genomic Encyclopedia of Archaeal and Bacterial Type Strains, Phase II (KMG-II): from individual species to whole genera.</title>
        <authorList>
            <person name="Goeker M."/>
        </authorList>
    </citation>
    <scope>NUCLEOTIDE SEQUENCE [LARGE SCALE GENOMIC DNA]</scope>
    <source>
        <strain evidence="9 10">RL-C</strain>
    </source>
</reference>
<evidence type="ECO:0000256" key="3">
    <source>
        <dbReference type="ARBA" id="ARBA00022729"/>
    </source>
</evidence>
<evidence type="ECO:0000256" key="2">
    <source>
        <dbReference type="ARBA" id="ARBA00006275"/>
    </source>
</evidence>
<feature type="domain" description="SusD-like N-terminal" evidence="8">
    <location>
        <begin position="22"/>
        <end position="240"/>
    </location>
</feature>